<evidence type="ECO:0000256" key="5">
    <source>
        <dbReference type="ARBA" id="ARBA00022737"/>
    </source>
</evidence>
<dbReference type="InterPro" id="IPR000644">
    <property type="entry name" value="CBS_dom"/>
</dbReference>
<organism evidence="14 15">
    <name type="scientific">Enterovibrio qingdaonensis</name>
    <dbReference type="NCBI Taxonomy" id="2899818"/>
    <lineage>
        <taxon>Bacteria</taxon>
        <taxon>Pseudomonadati</taxon>
        <taxon>Pseudomonadota</taxon>
        <taxon>Gammaproteobacteria</taxon>
        <taxon>Vibrionales</taxon>
        <taxon>Vibrionaceae</taxon>
        <taxon>Enterovibrio</taxon>
    </lineage>
</organism>
<feature type="domain" description="CNNM transmembrane" evidence="13">
    <location>
        <begin position="2"/>
        <end position="191"/>
    </location>
</feature>
<name>A0ABT5QPT4_9GAMM</name>
<dbReference type="SMART" id="SM01091">
    <property type="entry name" value="CorC_HlyC"/>
    <property type="match status" value="1"/>
</dbReference>
<keyword evidence="7 9" id="KW-0129">CBS domain</keyword>
<dbReference type="RefSeq" id="WP_274143612.1">
    <property type="nucleotide sequence ID" value="NZ_JAJUBB010000014.1"/>
</dbReference>
<dbReference type="InterPro" id="IPR044751">
    <property type="entry name" value="Ion_transp-like_CBS"/>
</dbReference>
<feature type="transmembrane region" description="Helical" evidence="11">
    <location>
        <begin position="6"/>
        <end position="25"/>
    </location>
</feature>
<dbReference type="SUPFAM" id="SSF56176">
    <property type="entry name" value="FAD-binding/transporter-associated domain-like"/>
    <property type="match status" value="1"/>
</dbReference>
<feature type="domain" description="CBS" evidence="12">
    <location>
        <begin position="271"/>
        <end position="331"/>
    </location>
</feature>
<dbReference type="Pfam" id="PF01595">
    <property type="entry name" value="CNNM"/>
    <property type="match status" value="1"/>
</dbReference>
<sequence length="424" mass="47191">MDDISTGTLVSLLVLLIVISAYFSGSETGMMALNRYRLRHLSNQGHKGAKRVEALLERPDRLIGLILIGNNLVNILASAIATILGMRLYGDLGVAIATGGLTLVVLVFAEVTPKTIAALYPERVSYTSSLLLSVLMKLLYPVVWMVNGITNGFLHIVGLNKNTDNKDHLSSEELRTVVNEAGSLIPRRHQDMLISILELEEITVNDIMVPRNEITGINVNDDWKAILRQLTHAPHGRMVLYRDNIDEVVGMLRVREAYREMVENEFTKEHLLRAADEVYYIPEGTPLNVQMLKFQRNKERIGLIVDEYGDIIGLVTLEDILEEIVGEFTTSLSPSLAEEITALPDGSYMIEGSANIRDLNKSLNWELPTDGPRTLNGLILEHLEDIPDSALSIEVEGHQMEIIEVAENMVKQVKILPVPKTSKA</sequence>
<accession>A0ABT5QPT4</accession>
<evidence type="ECO:0000256" key="3">
    <source>
        <dbReference type="ARBA" id="ARBA00022475"/>
    </source>
</evidence>
<dbReference type="InterPro" id="IPR002550">
    <property type="entry name" value="CNNM"/>
</dbReference>
<evidence type="ECO:0000256" key="11">
    <source>
        <dbReference type="SAM" id="Phobius"/>
    </source>
</evidence>
<evidence type="ECO:0000256" key="7">
    <source>
        <dbReference type="ARBA" id="ARBA00023122"/>
    </source>
</evidence>
<keyword evidence="4 10" id="KW-0812">Transmembrane</keyword>
<keyword evidence="8 10" id="KW-0472">Membrane</keyword>
<reference evidence="14" key="1">
    <citation type="submission" date="2021-12" db="EMBL/GenBank/DDBJ databases">
        <title>Enterovibrio ZSDZ35 sp. nov. and Enterovibrio ZSDZ42 sp. nov., isolated from coastal seawater in Qingdao.</title>
        <authorList>
            <person name="Zhang P."/>
        </authorList>
    </citation>
    <scope>NUCLEOTIDE SEQUENCE</scope>
    <source>
        <strain evidence="14">ZSDZ35</strain>
    </source>
</reference>
<evidence type="ECO:0000313" key="15">
    <source>
        <dbReference type="Proteomes" id="UP001149821"/>
    </source>
</evidence>
<evidence type="ECO:0000256" key="1">
    <source>
        <dbReference type="ARBA" id="ARBA00004651"/>
    </source>
</evidence>
<dbReference type="Gene3D" id="3.30.465.10">
    <property type="match status" value="1"/>
</dbReference>
<evidence type="ECO:0000256" key="9">
    <source>
        <dbReference type="PROSITE-ProRule" id="PRU00703"/>
    </source>
</evidence>
<dbReference type="InterPro" id="IPR036318">
    <property type="entry name" value="FAD-bd_PCMH-like_sf"/>
</dbReference>
<dbReference type="InterPro" id="IPR016169">
    <property type="entry name" value="FAD-bd_PCMH_sub2"/>
</dbReference>
<feature type="transmembrane region" description="Helical" evidence="11">
    <location>
        <begin position="92"/>
        <end position="112"/>
    </location>
</feature>
<dbReference type="NCBIfam" id="NF008604">
    <property type="entry name" value="PRK11573.1"/>
    <property type="match status" value="1"/>
</dbReference>
<dbReference type="PANTHER" id="PTHR22777:SF32">
    <property type="entry name" value="UPF0053 INNER MEMBRANE PROTEIN YFJD"/>
    <property type="match status" value="1"/>
</dbReference>
<evidence type="ECO:0000259" key="13">
    <source>
        <dbReference type="PROSITE" id="PS51846"/>
    </source>
</evidence>
<dbReference type="Pfam" id="PF00571">
    <property type="entry name" value="CBS"/>
    <property type="match status" value="1"/>
</dbReference>
<evidence type="ECO:0000256" key="2">
    <source>
        <dbReference type="ARBA" id="ARBA00006337"/>
    </source>
</evidence>
<comment type="subcellular location">
    <subcellularLocation>
        <location evidence="1">Cell membrane</location>
        <topology evidence="1">Multi-pass membrane protein</topology>
    </subcellularLocation>
</comment>
<keyword evidence="5" id="KW-0677">Repeat</keyword>
<dbReference type="EMBL" id="JAJUBB010000014">
    <property type="protein sequence ID" value="MDD1782987.1"/>
    <property type="molecule type" value="Genomic_DNA"/>
</dbReference>
<dbReference type="InterPro" id="IPR005170">
    <property type="entry name" value="Transptr-assoc_dom"/>
</dbReference>
<dbReference type="PANTHER" id="PTHR22777">
    <property type="entry name" value="HEMOLYSIN-RELATED"/>
    <property type="match status" value="1"/>
</dbReference>
<comment type="similarity">
    <text evidence="2">Belongs to the UPF0053 family.</text>
</comment>
<dbReference type="PROSITE" id="PS51846">
    <property type="entry name" value="CNNM"/>
    <property type="match status" value="1"/>
</dbReference>
<gene>
    <name evidence="14" type="ORF">LRP49_17615</name>
</gene>
<dbReference type="Gene3D" id="3.10.580.10">
    <property type="entry name" value="CBS-domain"/>
    <property type="match status" value="1"/>
</dbReference>
<evidence type="ECO:0000256" key="4">
    <source>
        <dbReference type="ARBA" id="ARBA00022692"/>
    </source>
</evidence>
<dbReference type="Proteomes" id="UP001149821">
    <property type="component" value="Unassembled WGS sequence"/>
</dbReference>
<dbReference type="PROSITE" id="PS51371">
    <property type="entry name" value="CBS"/>
    <property type="match status" value="1"/>
</dbReference>
<feature type="transmembrane region" description="Helical" evidence="11">
    <location>
        <begin position="62"/>
        <end position="86"/>
    </location>
</feature>
<keyword evidence="6 10" id="KW-1133">Transmembrane helix</keyword>
<evidence type="ECO:0000256" key="6">
    <source>
        <dbReference type="ARBA" id="ARBA00022989"/>
    </source>
</evidence>
<evidence type="ECO:0000256" key="10">
    <source>
        <dbReference type="PROSITE-ProRule" id="PRU01193"/>
    </source>
</evidence>
<dbReference type="CDD" id="cd04590">
    <property type="entry name" value="CBS_pair_CorC_HlyC_assoc"/>
    <property type="match status" value="1"/>
</dbReference>
<proteinExistence type="inferred from homology"/>
<dbReference type="Pfam" id="PF03471">
    <property type="entry name" value="CorC_HlyC"/>
    <property type="match status" value="1"/>
</dbReference>
<keyword evidence="15" id="KW-1185">Reference proteome</keyword>
<dbReference type="InterPro" id="IPR046342">
    <property type="entry name" value="CBS_dom_sf"/>
</dbReference>
<dbReference type="SUPFAM" id="SSF54631">
    <property type="entry name" value="CBS-domain pair"/>
    <property type="match status" value="1"/>
</dbReference>
<feature type="transmembrane region" description="Helical" evidence="11">
    <location>
        <begin position="124"/>
        <end position="146"/>
    </location>
</feature>
<protein>
    <submittedName>
        <fullName evidence="14">CNNM domain-containing protein</fullName>
    </submittedName>
</protein>
<keyword evidence="3" id="KW-1003">Cell membrane</keyword>
<evidence type="ECO:0000256" key="8">
    <source>
        <dbReference type="ARBA" id="ARBA00023136"/>
    </source>
</evidence>
<evidence type="ECO:0000259" key="12">
    <source>
        <dbReference type="PROSITE" id="PS51371"/>
    </source>
</evidence>
<comment type="caution">
    <text evidence="14">The sequence shown here is derived from an EMBL/GenBank/DDBJ whole genome shotgun (WGS) entry which is preliminary data.</text>
</comment>
<evidence type="ECO:0000313" key="14">
    <source>
        <dbReference type="EMBL" id="MDD1782987.1"/>
    </source>
</evidence>